<dbReference type="InterPro" id="IPR029060">
    <property type="entry name" value="PIN-like_dom_sf"/>
</dbReference>
<dbReference type="EnsemblBacteria" id="ABM80486">
    <property type="protein sequence ID" value="ABM80486"/>
    <property type="gene ID" value="Hbut_0629"/>
</dbReference>
<dbReference type="SUPFAM" id="SSF88723">
    <property type="entry name" value="PIN domain-like"/>
    <property type="match status" value="1"/>
</dbReference>
<evidence type="ECO:0000313" key="3">
    <source>
        <dbReference type="Proteomes" id="UP000002593"/>
    </source>
</evidence>
<organism evidence="2 3">
    <name type="scientific">Hyperthermus butylicus (strain DSM 5456 / JCM 9403 / PLM1-5)</name>
    <dbReference type="NCBI Taxonomy" id="415426"/>
    <lineage>
        <taxon>Archaea</taxon>
        <taxon>Thermoproteota</taxon>
        <taxon>Thermoprotei</taxon>
        <taxon>Desulfurococcales</taxon>
        <taxon>Pyrodictiaceae</taxon>
        <taxon>Hyperthermus</taxon>
    </lineage>
</organism>
<dbReference type="eggNOG" id="arCOG02731">
    <property type="taxonomic scope" value="Archaea"/>
</dbReference>
<dbReference type="AlphaFoldDB" id="A2BKH5"/>
<dbReference type="InterPro" id="IPR002716">
    <property type="entry name" value="PIN_dom"/>
</dbReference>
<proteinExistence type="predicted"/>
<protein>
    <recommendedName>
        <fullName evidence="1">PIN domain-containing protein</fullName>
    </recommendedName>
</protein>
<dbReference type="RefSeq" id="WP_011821804.1">
    <property type="nucleotide sequence ID" value="NC_008818.1"/>
</dbReference>
<dbReference type="HOGENOM" id="CLU_1782569_0_0_2"/>
<sequence>MARSEKAKKVIIDTYTLLAMAYGELSSTAASLLEQVRERRVVGIIPVTVAYEYLVHWHRGRIPVLKTVDEVVTFLTSYFKVERVEFADWVKAAEIKSKGDQFLRNSSNPLLRQRRLSIVDSTVIALALRLNIPILTGDKDLAYVAEKFGVPTLW</sequence>
<dbReference type="GeneID" id="4781596"/>
<dbReference type="Pfam" id="PF01850">
    <property type="entry name" value="PIN"/>
    <property type="match status" value="1"/>
</dbReference>
<dbReference type="KEGG" id="hbu:Hbut_0629"/>
<dbReference type="Gene3D" id="3.40.50.1010">
    <property type="entry name" value="5'-nuclease"/>
    <property type="match status" value="1"/>
</dbReference>
<gene>
    <name evidence="2" type="ordered locus">Hbut_0629</name>
</gene>
<dbReference type="Proteomes" id="UP000002593">
    <property type="component" value="Chromosome"/>
</dbReference>
<feature type="domain" description="PIN" evidence="1">
    <location>
        <begin position="11"/>
        <end position="146"/>
    </location>
</feature>
<accession>A2BKH5</accession>
<dbReference type="OrthoDB" id="21378at2157"/>
<keyword evidence="3" id="KW-1185">Reference proteome</keyword>
<reference evidence="2 3" key="1">
    <citation type="journal article" date="2007" name="Archaea">
        <title>The genome of Hyperthermus butylicus: a sulfur-reducing, peptide fermenting, neutrophilic Crenarchaeote growing up to 108 degrees C.</title>
        <authorList>
            <person name="Brugger K."/>
            <person name="Chen L."/>
            <person name="Stark M."/>
            <person name="Zibat A."/>
            <person name="Redder P."/>
            <person name="Ruepp A."/>
            <person name="Awayez M."/>
            <person name="She Q."/>
            <person name="Garrett R.A."/>
            <person name="Klenk H.P."/>
        </authorList>
    </citation>
    <scope>NUCLEOTIDE SEQUENCE [LARGE SCALE GENOMIC DNA]</scope>
    <source>
        <strain evidence="3">DSM 5456 / JCM 9403 / PLM1-5</strain>
    </source>
</reference>
<dbReference type="EMBL" id="CP000493">
    <property type="protein sequence ID" value="ABM80486.1"/>
    <property type="molecule type" value="Genomic_DNA"/>
</dbReference>
<name>A2BKH5_HYPBU</name>
<evidence type="ECO:0000259" key="1">
    <source>
        <dbReference type="Pfam" id="PF01850"/>
    </source>
</evidence>
<evidence type="ECO:0000313" key="2">
    <source>
        <dbReference type="EMBL" id="ABM80486.1"/>
    </source>
</evidence>